<evidence type="ECO:0000313" key="2">
    <source>
        <dbReference type="EMBL" id="TQM14392.1"/>
    </source>
</evidence>
<feature type="domain" description="N-acetyltransferase" evidence="1">
    <location>
        <begin position="7"/>
        <end position="192"/>
    </location>
</feature>
<evidence type="ECO:0000313" key="3">
    <source>
        <dbReference type="Proteomes" id="UP000315677"/>
    </source>
</evidence>
<keyword evidence="3" id="KW-1185">Reference proteome</keyword>
<dbReference type="GO" id="GO:0016747">
    <property type="term" value="F:acyltransferase activity, transferring groups other than amino-acyl groups"/>
    <property type="evidence" value="ECO:0007669"/>
    <property type="project" value="InterPro"/>
</dbReference>
<reference evidence="2 3" key="1">
    <citation type="submission" date="2019-06" db="EMBL/GenBank/DDBJ databases">
        <title>Sequencing the genomes of 1000 actinobacteria strains.</title>
        <authorList>
            <person name="Klenk H.-P."/>
        </authorList>
    </citation>
    <scope>NUCLEOTIDE SEQUENCE [LARGE SCALE GENOMIC DNA]</scope>
    <source>
        <strain evidence="2 3">DSM 45301</strain>
    </source>
</reference>
<accession>A0A543DYH1</accession>
<dbReference type="Proteomes" id="UP000315677">
    <property type="component" value="Unassembled WGS sequence"/>
</dbReference>
<comment type="caution">
    <text evidence="2">The sequence shown here is derived from an EMBL/GenBank/DDBJ whole genome shotgun (WGS) entry which is preliminary data.</text>
</comment>
<gene>
    <name evidence="2" type="ORF">FB558_1154</name>
</gene>
<dbReference type="OrthoDB" id="3239945at2"/>
<dbReference type="SUPFAM" id="SSF55729">
    <property type="entry name" value="Acyl-CoA N-acyltransferases (Nat)"/>
    <property type="match status" value="1"/>
</dbReference>
<dbReference type="InterPro" id="IPR016181">
    <property type="entry name" value="Acyl_CoA_acyltransferase"/>
</dbReference>
<dbReference type="Pfam" id="PF00583">
    <property type="entry name" value="Acetyltransf_1"/>
    <property type="match status" value="1"/>
</dbReference>
<dbReference type="PROSITE" id="PS51186">
    <property type="entry name" value="GNAT"/>
    <property type="match status" value="1"/>
</dbReference>
<keyword evidence="2" id="KW-0808">Transferase</keyword>
<dbReference type="EMBL" id="VFPA01000001">
    <property type="protein sequence ID" value="TQM14392.1"/>
    <property type="molecule type" value="Genomic_DNA"/>
</dbReference>
<dbReference type="Gene3D" id="3.40.630.30">
    <property type="match status" value="1"/>
</dbReference>
<dbReference type="RefSeq" id="WP_142048781.1">
    <property type="nucleotide sequence ID" value="NZ_VFPA01000001.1"/>
</dbReference>
<proteinExistence type="predicted"/>
<sequence length="204" mass="22572">MANSSEIVGAPLTEHTWADFEQVMGPDGGARGCWCMHWRMTYQQWERGRGAGNRATMRERAESDPPPGVVCYLDSEPVGWVAIGERSEYPRMQRSPVTKAIDHAPVWVISCVYVRRDHRGAGLHAPLIDAACRFAADQGQEIVEAVPVEPAGGKRAGADTAMTGMASAYLAAGFREVARRKSDRPVMRRTLRPVERPVLVTDRR</sequence>
<organism evidence="2 3">
    <name type="scientific">Pseudonocardia kunmingensis</name>
    <dbReference type="NCBI Taxonomy" id="630975"/>
    <lineage>
        <taxon>Bacteria</taxon>
        <taxon>Bacillati</taxon>
        <taxon>Actinomycetota</taxon>
        <taxon>Actinomycetes</taxon>
        <taxon>Pseudonocardiales</taxon>
        <taxon>Pseudonocardiaceae</taxon>
        <taxon>Pseudonocardia</taxon>
    </lineage>
</organism>
<dbReference type="CDD" id="cd04301">
    <property type="entry name" value="NAT_SF"/>
    <property type="match status" value="1"/>
</dbReference>
<protein>
    <submittedName>
        <fullName evidence="2">Acetyltransferase (GNAT) family protein</fullName>
    </submittedName>
</protein>
<name>A0A543DYH1_9PSEU</name>
<dbReference type="InterPro" id="IPR000182">
    <property type="entry name" value="GNAT_dom"/>
</dbReference>
<dbReference type="AlphaFoldDB" id="A0A543DYH1"/>
<evidence type="ECO:0000259" key="1">
    <source>
        <dbReference type="PROSITE" id="PS51186"/>
    </source>
</evidence>